<proteinExistence type="predicted"/>
<dbReference type="AlphaFoldDB" id="M1DSC0"/>
<sequence>MKGGNAKYGISKLLMDPYTTEKKAVRNTHVLPAEALLSTLASGPSGKISDVPSDIPSSSAATLPPRATVFAISRPLLTQVALLWMGQLAHSVDRCVARIAVCECGQVATEELTALKATIAALRRDVDQRKSTDM</sequence>
<dbReference type="HOGENOM" id="CLU_1899918_0_0_1"/>
<dbReference type="Gramene" id="PGSC0003DMT400093616">
    <property type="protein sequence ID" value="PGSC0003DMT400093616"/>
    <property type="gene ID" value="PGSC0003DMG400043187"/>
</dbReference>
<accession>M1DSC0</accession>
<evidence type="ECO:0000313" key="2">
    <source>
        <dbReference type="Proteomes" id="UP000011115"/>
    </source>
</evidence>
<reference evidence="1" key="2">
    <citation type="submission" date="2015-06" db="UniProtKB">
        <authorList>
            <consortium name="EnsemblPlants"/>
        </authorList>
    </citation>
    <scope>IDENTIFICATION</scope>
    <source>
        <strain evidence="1">DM1-3 516 R44</strain>
    </source>
</reference>
<dbReference type="PaxDb" id="4113-PGSC0003DMT400093616"/>
<dbReference type="EnsemblPlants" id="PGSC0003DMT400093616">
    <property type="protein sequence ID" value="PGSC0003DMT400093616"/>
    <property type="gene ID" value="PGSC0003DMG400043187"/>
</dbReference>
<protein>
    <recommendedName>
        <fullName evidence="3">Integrase core domain containing protein</fullName>
    </recommendedName>
</protein>
<evidence type="ECO:0000313" key="1">
    <source>
        <dbReference type="EnsemblPlants" id="PGSC0003DMT400093616"/>
    </source>
</evidence>
<dbReference type="Proteomes" id="UP000011115">
    <property type="component" value="Unassembled WGS sequence"/>
</dbReference>
<dbReference type="InParanoid" id="M1DSC0"/>
<organism evidence="1 2">
    <name type="scientific">Solanum tuberosum</name>
    <name type="common">Potato</name>
    <dbReference type="NCBI Taxonomy" id="4113"/>
    <lineage>
        <taxon>Eukaryota</taxon>
        <taxon>Viridiplantae</taxon>
        <taxon>Streptophyta</taxon>
        <taxon>Embryophyta</taxon>
        <taxon>Tracheophyta</taxon>
        <taxon>Spermatophyta</taxon>
        <taxon>Magnoliopsida</taxon>
        <taxon>eudicotyledons</taxon>
        <taxon>Gunneridae</taxon>
        <taxon>Pentapetalae</taxon>
        <taxon>asterids</taxon>
        <taxon>lamiids</taxon>
        <taxon>Solanales</taxon>
        <taxon>Solanaceae</taxon>
        <taxon>Solanoideae</taxon>
        <taxon>Solaneae</taxon>
        <taxon>Solanum</taxon>
    </lineage>
</organism>
<name>M1DSC0_SOLTU</name>
<evidence type="ECO:0008006" key="3">
    <source>
        <dbReference type="Google" id="ProtNLM"/>
    </source>
</evidence>
<keyword evidence="2" id="KW-1185">Reference proteome</keyword>
<reference evidence="2" key="1">
    <citation type="journal article" date="2011" name="Nature">
        <title>Genome sequence and analysis of the tuber crop potato.</title>
        <authorList>
            <consortium name="The Potato Genome Sequencing Consortium"/>
        </authorList>
    </citation>
    <scope>NUCLEOTIDE SEQUENCE [LARGE SCALE GENOMIC DNA]</scope>
    <source>
        <strain evidence="2">cv. DM1-3 516 R44</strain>
    </source>
</reference>